<dbReference type="InterPro" id="IPR016174">
    <property type="entry name" value="Di-haem_cyt_TM"/>
</dbReference>
<organism evidence="3">
    <name type="scientific">Caldithrix abyssi</name>
    <dbReference type="NCBI Taxonomy" id="187145"/>
    <lineage>
        <taxon>Bacteria</taxon>
        <taxon>Pseudomonadati</taxon>
        <taxon>Calditrichota</taxon>
        <taxon>Calditrichia</taxon>
        <taxon>Calditrichales</taxon>
        <taxon>Calditrichaceae</taxon>
        <taxon>Caldithrix</taxon>
    </lineage>
</organism>
<reference evidence="3" key="1">
    <citation type="journal article" date="2020" name="mSystems">
        <title>Genome- and Community-Level Interaction Insights into Carbon Utilization and Element Cycling Functions of Hydrothermarchaeota in Hydrothermal Sediment.</title>
        <authorList>
            <person name="Zhou Z."/>
            <person name="Liu Y."/>
            <person name="Xu W."/>
            <person name="Pan J."/>
            <person name="Luo Z.H."/>
            <person name="Li M."/>
        </authorList>
    </citation>
    <scope>NUCLEOTIDE SEQUENCE [LARGE SCALE GENOMIC DNA]</scope>
    <source>
        <strain evidence="3">HyVt-577</strain>
    </source>
</reference>
<dbReference type="SUPFAM" id="SSF81342">
    <property type="entry name" value="Transmembrane di-heme cytochromes"/>
    <property type="match status" value="1"/>
</dbReference>
<feature type="transmembrane region" description="Helical" evidence="1">
    <location>
        <begin position="21"/>
        <end position="45"/>
    </location>
</feature>
<dbReference type="PROSITE" id="PS51002">
    <property type="entry name" value="CYTB_NTER"/>
    <property type="match status" value="1"/>
</dbReference>
<dbReference type="AlphaFoldDB" id="A0A7V4TZC6"/>
<gene>
    <name evidence="3" type="ORF">ENK44_05460</name>
</gene>
<dbReference type="InterPro" id="IPR005797">
    <property type="entry name" value="Cyt_b/b6_N"/>
</dbReference>
<dbReference type="Proteomes" id="UP000885779">
    <property type="component" value="Unassembled WGS sequence"/>
</dbReference>
<dbReference type="Pfam" id="PF00033">
    <property type="entry name" value="Cytochrome_B"/>
    <property type="match status" value="1"/>
</dbReference>
<dbReference type="PANTHER" id="PTHR19271">
    <property type="entry name" value="CYTOCHROME B"/>
    <property type="match status" value="1"/>
</dbReference>
<sequence>MMETGPTKWQFLFTRRWWLPGWGEISLSALLIALVSGVILIPAYHIDLQPFKSISRFATDDPVGYFLHALHSYAGDLFLLALFMHTVEYLLKKSYRAYRLASWILLVILLVLSVMTVFSGFLSMANKESASALHIFAGILDTLGPAGQTLHNLFIGQNDNLRSVMIMFNHHAATFTILTIILTYVHIRRLKSEWHAFVFTLTLLALLAFFLKPSLGLPPDSVVAVVKGPWYFLGLQEALSWLPVWLAGILLPLLFLVLLSLLPVWWKYDRSILFALNVLFLFYLAESLIFAFFRGAGWQMLAR</sequence>
<keyword evidence="1" id="KW-0472">Membrane</keyword>
<feature type="transmembrane region" description="Helical" evidence="1">
    <location>
        <begin position="65"/>
        <end position="91"/>
    </location>
</feature>
<feature type="transmembrane region" description="Helical" evidence="1">
    <location>
        <begin position="103"/>
        <end position="124"/>
    </location>
</feature>
<keyword evidence="1" id="KW-1133">Transmembrane helix</keyword>
<dbReference type="GO" id="GO:0009055">
    <property type="term" value="F:electron transfer activity"/>
    <property type="evidence" value="ECO:0007669"/>
    <property type="project" value="InterPro"/>
</dbReference>
<dbReference type="GO" id="GO:0016491">
    <property type="term" value="F:oxidoreductase activity"/>
    <property type="evidence" value="ECO:0007669"/>
    <property type="project" value="InterPro"/>
</dbReference>
<name>A0A7V4TZC6_CALAY</name>
<dbReference type="PANTHER" id="PTHR19271:SF16">
    <property type="entry name" value="CYTOCHROME B"/>
    <property type="match status" value="1"/>
</dbReference>
<protein>
    <recommendedName>
        <fullName evidence="2">Cytochrome b/b6 N-terminal region profile domain-containing protein</fullName>
    </recommendedName>
</protein>
<dbReference type="Gene3D" id="1.20.810.10">
    <property type="entry name" value="Cytochrome Bc1 Complex, Chain C"/>
    <property type="match status" value="2"/>
</dbReference>
<evidence type="ECO:0000259" key="2">
    <source>
        <dbReference type="PROSITE" id="PS51002"/>
    </source>
</evidence>
<feature type="transmembrane region" description="Helical" evidence="1">
    <location>
        <begin position="168"/>
        <end position="187"/>
    </location>
</feature>
<feature type="domain" description="Cytochrome b/b6 N-terminal region profile" evidence="2">
    <location>
        <begin position="1"/>
        <end position="199"/>
    </location>
</feature>
<feature type="transmembrane region" description="Helical" evidence="1">
    <location>
        <begin position="272"/>
        <end position="293"/>
    </location>
</feature>
<dbReference type="GO" id="GO:0016020">
    <property type="term" value="C:membrane"/>
    <property type="evidence" value="ECO:0007669"/>
    <property type="project" value="InterPro"/>
</dbReference>
<evidence type="ECO:0000256" key="1">
    <source>
        <dbReference type="SAM" id="Phobius"/>
    </source>
</evidence>
<evidence type="ECO:0000313" key="3">
    <source>
        <dbReference type="EMBL" id="HGY55124.1"/>
    </source>
</evidence>
<accession>A0A7V4TZC6</accession>
<dbReference type="GO" id="GO:0022904">
    <property type="term" value="P:respiratory electron transport chain"/>
    <property type="evidence" value="ECO:0007669"/>
    <property type="project" value="InterPro"/>
</dbReference>
<comment type="caution">
    <text evidence="3">The sequence shown here is derived from an EMBL/GenBank/DDBJ whole genome shotgun (WGS) entry which is preliminary data.</text>
</comment>
<feature type="transmembrane region" description="Helical" evidence="1">
    <location>
        <begin position="242"/>
        <end position="265"/>
    </location>
</feature>
<dbReference type="EMBL" id="DRQG01000051">
    <property type="protein sequence ID" value="HGY55124.1"/>
    <property type="molecule type" value="Genomic_DNA"/>
</dbReference>
<feature type="transmembrane region" description="Helical" evidence="1">
    <location>
        <begin position="194"/>
        <end position="211"/>
    </location>
</feature>
<dbReference type="InterPro" id="IPR027387">
    <property type="entry name" value="Cytb/b6-like_sf"/>
</dbReference>
<keyword evidence="1" id="KW-0812">Transmembrane</keyword>
<proteinExistence type="predicted"/>